<evidence type="ECO:0000256" key="1">
    <source>
        <dbReference type="SAM" id="Phobius"/>
    </source>
</evidence>
<accession>B2A560</accession>
<dbReference type="KEGG" id="nth:Nther_1728"/>
<dbReference type="EMBL" id="CP001034">
    <property type="protein sequence ID" value="ACB85302.1"/>
    <property type="molecule type" value="Genomic_DNA"/>
</dbReference>
<keyword evidence="1" id="KW-0812">Transmembrane</keyword>
<dbReference type="AlphaFoldDB" id="B2A560"/>
<keyword evidence="1" id="KW-1133">Transmembrane helix</keyword>
<protein>
    <recommendedName>
        <fullName evidence="4">Prepilin-type N-terminal cleavage/methylation domain-containing protein</fullName>
    </recommendedName>
</protein>
<dbReference type="NCBIfam" id="TIGR02532">
    <property type="entry name" value="IV_pilin_GFxxxE"/>
    <property type="match status" value="1"/>
</dbReference>
<gene>
    <name evidence="2" type="ordered locus">Nther_1728</name>
</gene>
<evidence type="ECO:0000313" key="2">
    <source>
        <dbReference type="EMBL" id="ACB85302.1"/>
    </source>
</evidence>
<dbReference type="RefSeq" id="WP_012448169.1">
    <property type="nucleotide sequence ID" value="NC_010718.1"/>
</dbReference>
<dbReference type="eggNOG" id="COG4966">
    <property type="taxonomic scope" value="Bacteria"/>
</dbReference>
<keyword evidence="3" id="KW-1185">Reference proteome</keyword>
<dbReference type="InterPro" id="IPR012902">
    <property type="entry name" value="N_methyl_site"/>
</dbReference>
<proteinExistence type="predicted"/>
<name>B2A560_NATTJ</name>
<organism evidence="2 3">
    <name type="scientific">Natranaerobius thermophilus (strain ATCC BAA-1301 / DSM 18059 / JW/NM-WN-LF)</name>
    <dbReference type="NCBI Taxonomy" id="457570"/>
    <lineage>
        <taxon>Bacteria</taxon>
        <taxon>Bacillati</taxon>
        <taxon>Bacillota</taxon>
        <taxon>Clostridia</taxon>
        <taxon>Natranaerobiales</taxon>
        <taxon>Natranaerobiaceae</taxon>
        <taxon>Natranaerobius</taxon>
    </lineage>
</organism>
<reference evidence="2 3" key="2">
    <citation type="journal article" date="2011" name="J. Bacteriol.">
        <title>Complete genome sequence of the anaerobic, halophilic alkalithermophile Natranaerobius thermophilus JW/NM-WN-LF.</title>
        <authorList>
            <person name="Zhao B."/>
            <person name="Mesbah N.M."/>
            <person name="Dalin E."/>
            <person name="Goodwin L."/>
            <person name="Nolan M."/>
            <person name="Pitluck S."/>
            <person name="Chertkov O."/>
            <person name="Brettin T.S."/>
            <person name="Han J."/>
            <person name="Larimer F.W."/>
            <person name="Land M.L."/>
            <person name="Hauser L."/>
            <person name="Kyrpides N."/>
            <person name="Wiegel J."/>
        </authorList>
    </citation>
    <scope>NUCLEOTIDE SEQUENCE [LARGE SCALE GENOMIC DNA]</scope>
    <source>
        <strain evidence="3">ATCC BAA-1301 / DSM 18059 / JW/NM-WN-LF</strain>
    </source>
</reference>
<evidence type="ECO:0000313" key="3">
    <source>
        <dbReference type="Proteomes" id="UP000001683"/>
    </source>
</evidence>
<keyword evidence="1" id="KW-0472">Membrane</keyword>
<evidence type="ECO:0008006" key="4">
    <source>
        <dbReference type="Google" id="ProtNLM"/>
    </source>
</evidence>
<dbReference type="STRING" id="457570.Nther_1728"/>
<sequence length="160" mass="18477">MKNILTDKKGFTLFELLITLVIFGMLSSGFFILFNVAIKSWQVGLDNADTQQDARYAMNRMVENIKISQKDSIKFNSNSDIDLGETRYYHHKLTNDLRNQHHNPIASNISKLKFEKVVLIDGKVLTVSRDQSDWDMIKITLEVHKNGEHNHLSTFVLPRN</sequence>
<dbReference type="OrthoDB" id="1724522at2"/>
<reference evidence="2 3" key="1">
    <citation type="submission" date="2008-04" db="EMBL/GenBank/DDBJ databases">
        <title>Complete sequence of chromosome of Natranaerobius thermophilus JW/NM-WN-LF.</title>
        <authorList>
            <consortium name="US DOE Joint Genome Institute"/>
            <person name="Copeland A."/>
            <person name="Lucas S."/>
            <person name="Lapidus A."/>
            <person name="Glavina del Rio T."/>
            <person name="Dalin E."/>
            <person name="Tice H."/>
            <person name="Bruce D."/>
            <person name="Goodwin L."/>
            <person name="Pitluck S."/>
            <person name="Chertkov O."/>
            <person name="Brettin T."/>
            <person name="Detter J.C."/>
            <person name="Han C."/>
            <person name="Kuske C.R."/>
            <person name="Schmutz J."/>
            <person name="Larimer F."/>
            <person name="Land M."/>
            <person name="Hauser L."/>
            <person name="Kyrpides N."/>
            <person name="Lykidis A."/>
            <person name="Mesbah N.M."/>
            <person name="Wiegel J."/>
        </authorList>
    </citation>
    <scope>NUCLEOTIDE SEQUENCE [LARGE SCALE GENOMIC DNA]</scope>
    <source>
        <strain evidence="3">ATCC BAA-1301 / DSM 18059 / JW/NM-WN-LF</strain>
    </source>
</reference>
<feature type="transmembrane region" description="Helical" evidence="1">
    <location>
        <begin position="12"/>
        <end position="34"/>
    </location>
</feature>
<dbReference type="HOGENOM" id="CLU_1650327_0_0_9"/>
<dbReference type="Proteomes" id="UP000001683">
    <property type="component" value="Chromosome"/>
</dbReference>
<dbReference type="Pfam" id="PF07963">
    <property type="entry name" value="N_methyl"/>
    <property type="match status" value="1"/>
</dbReference>
<dbReference type="InParanoid" id="B2A560"/>